<keyword evidence="5" id="KW-1185">Reference proteome</keyword>
<evidence type="ECO:0000256" key="3">
    <source>
        <dbReference type="ARBA" id="ARBA00023274"/>
    </source>
</evidence>
<dbReference type="InParanoid" id="I2H6V3"/>
<dbReference type="Pfam" id="PF00366">
    <property type="entry name" value="Ribosomal_S17"/>
    <property type="match status" value="1"/>
</dbReference>
<organism evidence="4 5">
    <name type="scientific">Henningerozyma blattae (strain ATCC 34711 / CBS 6284 / DSM 70876 / NBRC 10599 / NRRL Y-10934 / UCD 77-7)</name>
    <name type="common">Yeast</name>
    <name type="synonym">Tetrapisispora blattae</name>
    <dbReference type="NCBI Taxonomy" id="1071380"/>
    <lineage>
        <taxon>Eukaryota</taxon>
        <taxon>Fungi</taxon>
        <taxon>Dikarya</taxon>
        <taxon>Ascomycota</taxon>
        <taxon>Saccharomycotina</taxon>
        <taxon>Saccharomycetes</taxon>
        <taxon>Saccharomycetales</taxon>
        <taxon>Saccharomycetaceae</taxon>
        <taxon>Henningerozyma</taxon>
    </lineage>
</organism>
<dbReference type="InterPro" id="IPR000266">
    <property type="entry name" value="Ribosomal_uS17"/>
</dbReference>
<dbReference type="EMBL" id="HE806322">
    <property type="protein sequence ID" value="CCH62105.1"/>
    <property type="molecule type" value="Genomic_DNA"/>
</dbReference>
<dbReference type="CDD" id="cd00364">
    <property type="entry name" value="Ribosomal_uS17"/>
    <property type="match status" value="1"/>
</dbReference>
<dbReference type="GO" id="GO:0005763">
    <property type="term" value="C:mitochondrial small ribosomal subunit"/>
    <property type="evidence" value="ECO:0007669"/>
    <property type="project" value="EnsemblFungi"/>
</dbReference>
<dbReference type="OrthoDB" id="274752at2759"/>
<proteinExistence type="inferred from homology"/>
<dbReference type="GO" id="GO:0003735">
    <property type="term" value="F:structural constituent of ribosome"/>
    <property type="evidence" value="ECO:0007669"/>
    <property type="project" value="EnsemblFungi"/>
</dbReference>
<dbReference type="PANTHER" id="PTHR10744">
    <property type="entry name" value="40S RIBOSOMAL PROTEIN S11 FAMILY MEMBER"/>
    <property type="match status" value="1"/>
</dbReference>
<name>I2H6V3_HENB6</name>
<evidence type="ECO:0000256" key="2">
    <source>
        <dbReference type="ARBA" id="ARBA00022980"/>
    </source>
</evidence>
<dbReference type="RefSeq" id="XP_004181624.1">
    <property type="nucleotide sequence ID" value="XM_004181576.1"/>
</dbReference>
<dbReference type="GO" id="GO:0006412">
    <property type="term" value="P:translation"/>
    <property type="evidence" value="ECO:0007669"/>
    <property type="project" value="InterPro"/>
</dbReference>
<accession>I2H6V3</accession>
<dbReference type="STRING" id="1071380.I2H6V3"/>
<dbReference type="FunFam" id="2.40.50.140:FF:000353">
    <property type="entry name" value="Mitochondrial ribosomal protein"/>
    <property type="match status" value="1"/>
</dbReference>
<dbReference type="OMA" id="IRNKGQQ"/>
<evidence type="ECO:0000313" key="5">
    <source>
        <dbReference type="Proteomes" id="UP000002866"/>
    </source>
</evidence>
<dbReference type="HOGENOM" id="CLU_1246209_0_0_1"/>
<evidence type="ECO:0000313" key="4">
    <source>
        <dbReference type="EMBL" id="CCH62105.1"/>
    </source>
</evidence>
<evidence type="ECO:0000256" key="1">
    <source>
        <dbReference type="ARBA" id="ARBA00010254"/>
    </source>
</evidence>
<dbReference type="SUPFAM" id="SSF50249">
    <property type="entry name" value="Nucleic acid-binding proteins"/>
    <property type="match status" value="1"/>
</dbReference>
<dbReference type="InterPro" id="IPR012340">
    <property type="entry name" value="NA-bd_OB-fold"/>
</dbReference>
<dbReference type="eggNOG" id="KOG1740">
    <property type="taxonomic scope" value="Eukaryota"/>
</dbReference>
<keyword evidence="2" id="KW-0689">Ribosomal protein</keyword>
<reference evidence="4 5" key="1">
    <citation type="journal article" date="2011" name="Proc. Natl. Acad. Sci. U.S.A.">
        <title>Evolutionary erosion of yeast sex chromosomes by mating-type switching accidents.</title>
        <authorList>
            <person name="Gordon J.L."/>
            <person name="Armisen D."/>
            <person name="Proux-Wera E."/>
            <person name="Oheigeartaigh S.S."/>
            <person name="Byrne K.P."/>
            <person name="Wolfe K.H."/>
        </authorList>
    </citation>
    <scope>NUCLEOTIDE SEQUENCE [LARGE SCALE GENOMIC DNA]</scope>
    <source>
        <strain evidence="5">ATCC 34711 / CBS 6284 / DSM 70876 / NBRC 10599 / NRRL Y-10934 / UCD 77-7</strain>
    </source>
</reference>
<dbReference type="PANTHER" id="PTHR10744:SF1">
    <property type="entry name" value="SMALL RIBOSOMAL SUBUNIT PROTEIN US17M"/>
    <property type="match status" value="1"/>
</dbReference>
<sequence>MARQNFIGFVVSQGKMMKTVKVRVETKVFNKRINKDLLHRKDYLVHDEGEISREGDLVRIESTRPLSKKKFFAIAEIIRNKGQQFALYEEVAKKNVLLEESQKAKEFLDRRSTRESNKDSALLSDIRIIQNALSKTPEEQSQDKQLLEVKEKYGITDFTPEVATSLLNLDIMKMEDELTKQRNNIQQVQTLINTLMADERKGSEYLLKHGVKDPHLLKKNIKKNIIRKYALQDLEAGSQELIHPPI</sequence>
<dbReference type="FunCoup" id="I2H6V3">
    <property type="interactions" value="246"/>
</dbReference>
<gene>
    <name evidence="4" type="primary">TBLA0G01610</name>
    <name evidence="4" type="ORF">TBLA_0G01610</name>
</gene>
<comment type="similarity">
    <text evidence="1">Belongs to the universal ribosomal protein uS17 family.</text>
</comment>
<dbReference type="Gene3D" id="2.40.50.140">
    <property type="entry name" value="Nucleic acid-binding proteins"/>
    <property type="match status" value="1"/>
</dbReference>
<dbReference type="Proteomes" id="UP000002866">
    <property type="component" value="Chromosome 7"/>
</dbReference>
<dbReference type="KEGG" id="tbl:TBLA_0G01610"/>
<dbReference type="GeneID" id="14497237"/>
<keyword evidence="3" id="KW-0687">Ribonucleoprotein</keyword>
<protein>
    <submittedName>
        <fullName evidence="4">Uncharacterized protein</fullName>
    </submittedName>
</protein>
<dbReference type="AlphaFoldDB" id="I2H6V3"/>